<feature type="modified residue" description="4-aspartylphosphate" evidence="3">
    <location>
        <position position="674"/>
    </location>
</feature>
<dbReference type="InterPro" id="IPR005467">
    <property type="entry name" value="His_kinase_dom"/>
</dbReference>
<dbReference type="InterPro" id="IPR036097">
    <property type="entry name" value="HisK_dim/P_sf"/>
</dbReference>
<keyword evidence="4" id="KW-0472">Membrane</keyword>
<protein>
    <recommendedName>
        <fullName evidence="2">histidine kinase</fullName>
        <ecNumber evidence="2">2.7.13.3</ecNumber>
    </recommendedName>
</protein>
<dbReference type="Gene3D" id="3.40.50.2300">
    <property type="match status" value="1"/>
</dbReference>
<comment type="catalytic activity">
    <reaction evidence="1">
        <text>ATP + protein L-histidine = ADP + protein N-phospho-L-histidine.</text>
        <dbReference type="EC" id="2.7.13.3"/>
    </reaction>
</comment>
<comment type="caution">
    <text evidence="7">The sequence shown here is derived from an EMBL/GenBank/DDBJ whole genome shotgun (WGS) entry which is preliminary data.</text>
</comment>
<dbReference type="EMBL" id="VFSV01000002">
    <property type="protein sequence ID" value="TRD23189.1"/>
    <property type="molecule type" value="Genomic_DNA"/>
</dbReference>
<feature type="domain" description="Response regulatory" evidence="6">
    <location>
        <begin position="624"/>
        <end position="736"/>
    </location>
</feature>
<dbReference type="InterPro" id="IPR011006">
    <property type="entry name" value="CheY-like_superfamily"/>
</dbReference>
<dbReference type="PROSITE" id="PS50110">
    <property type="entry name" value="RESPONSE_REGULATORY"/>
    <property type="match status" value="1"/>
</dbReference>
<evidence type="ECO:0000256" key="2">
    <source>
        <dbReference type="ARBA" id="ARBA00012438"/>
    </source>
</evidence>
<dbReference type="InterPro" id="IPR001789">
    <property type="entry name" value="Sig_transdc_resp-reg_receiver"/>
</dbReference>
<evidence type="ECO:0000259" key="5">
    <source>
        <dbReference type="PROSITE" id="PS50109"/>
    </source>
</evidence>
<keyword evidence="4" id="KW-0812">Transmembrane</keyword>
<keyword evidence="3" id="KW-0597">Phosphoprotein</keyword>
<proteinExistence type="predicted"/>
<dbReference type="OrthoDB" id="9796100at2"/>
<dbReference type="Pfam" id="PF02518">
    <property type="entry name" value="HATPase_c"/>
    <property type="match status" value="1"/>
</dbReference>
<dbReference type="SMART" id="SM00387">
    <property type="entry name" value="HATPase_c"/>
    <property type="match status" value="1"/>
</dbReference>
<dbReference type="PRINTS" id="PR00344">
    <property type="entry name" value="BCTRLSENSOR"/>
</dbReference>
<evidence type="ECO:0000256" key="3">
    <source>
        <dbReference type="PROSITE-ProRule" id="PRU00169"/>
    </source>
</evidence>
<dbReference type="EC" id="2.7.13.3" evidence="2"/>
<dbReference type="SUPFAM" id="SSF52172">
    <property type="entry name" value="CheY-like"/>
    <property type="match status" value="1"/>
</dbReference>
<keyword evidence="8" id="KW-1185">Reference proteome</keyword>
<dbReference type="PANTHER" id="PTHR43065:SF42">
    <property type="entry name" value="TWO-COMPONENT SENSOR PPRA"/>
    <property type="match status" value="1"/>
</dbReference>
<evidence type="ECO:0000313" key="8">
    <source>
        <dbReference type="Proteomes" id="UP000318590"/>
    </source>
</evidence>
<accession>A0A547Q9X1</accession>
<keyword evidence="4" id="KW-1133">Transmembrane helix</keyword>
<feature type="transmembrane region" description="Helical" evidence="4">
    <location>
        <begin position="160"/>
        <end position="183"/>
    </location>
</feature>
<evidence type="ECO:0000313" key="7">
    <source>
        <dbReference type="EMBL" id="TRD23189.1"/>
    </source>
</evidence>
<gene>
    <name evidence="7" type="ORF">FEV53_01120</name>
</gene>
<dbReference type="InterPro" id="IPR004358">
    <property type="entry name" value="Sig_transdc_His_kin-like_C"/>
</dbReference>
<dbReference type="CDD" id="cd00156">
    <property type="entry name" value="REC"/>
    <property type="match status" value="1"/>
</dbReference>
<dbReference type="GO" id="GO:0000155">
    <property type="term" value="F:phosphorelay sensor kinase activity"/>
    <property type="evidence" value="ECO:0007669"/>
    <property type="project" value="InterPro"/>
</dbReference>
<evidence type="ECO:0000259" key="6">
    <source>
        <dbReference type="PROSITE" id="PS50110"/>
    </source>
</evidence>
<name>A0A547Q9X1_9RHOB</name>
<dbReference type="InterPro" id="IPR003594">
    <property type="entry name" value="HATPase_dom"/>
</dbReference>
<evidence type="ECO:0000256" key="4">
    <source>
        <dbReference type="SAM" id="Phobius"/>
    </source>
</evidence>
<evidence type="ECO:0000256" key="1">
    <source>
        <dbReference type="ARBA" id="ARBA00000085"/>
    </source>
</evidence>
<dbReference type="Pfam" id="PF00072">
    <property type="entry name" value="Response_reg"/>
    <property type="match status" value="1"/>
</dbReference>
<dbReference type="PANTHER" id="PTHR43065">
    <property type="entry name" value="SENSOR HISTIDINE KINASE"/>
    <property type="match status" value="1"/>
</dbReference>
<sequence length="754" mass="82321">MQSKHSHRTRLPQIATVRQGALCFVALQILAITAFEILFLHRDLQHSSRTIIEPVLEATAAPVGLAIEGPTSSLAAHIANEALKTGHFDRFVILDNFGETLASAGTLQREMGPLAAVAKLFDLPLQFTVERIYRTLGGSEGVLIADVNLSPLIMVHLQDALVRIALILTASLTFSLGFLTIFIRRFQEGTSALVLWTEQAAQDMEVTPPTVEKFYFEELARLADQTHSAMRKRRCYTERLAQAAIERDDLFRAFERGLGLLDVHVSLRDHRGNVQFSNIPDVAPDPISWMRDDTWTTEAIASEASAKGYELTRFLCSDDGPEDLTRTTRLQISDQKGAWILHRVTLKDSYVLSLGHEVTQIREREQLTHRTEKLEALGRIACGIAHDFNNVLSIIAGQIEAAANDMTVSGTATAQLEAARGMVDQAAMTVQKLRQFSTAEYENRRSLDLNHWAKLTGPVVATAMGPDIGTSIRCNLKASLLVDHALLEAAIMNLCQNARDAMGGRGHLSIVIDPAPADEVARHHRLSPDGCYIMISVCDTGPGIPPHIAPKIFEPFYSTKVRNGGTGLGLATVYGFARNNGGSIRYDPNYRTGCRFFLLLPAAYPQKCPDNIPTAPATSLAGCSILLVEDEAQLAKLYAATLRRDNAKVRTANSLSTAMALLSSGERFDLALLDNSLGDGKGVSLAPLVKKNNEQAICICLSGEIGFDANRMIDIDLMLSKPISLSRLRDILASHLVQTVATDQGSLTIARNSA</sequence>
<dbReference type="SUPFAM" id="SSF55874">
    <property type="entry name" value="ATPase domain of HSP90 chaperone/DNA topoisomerase II/histidine kinase"/>
    <property type="match status" value="1"/>
</dbReference>
<feature type="domain" description="Histidine kinase" evidence="5">
    <location>
        <begin position="383"/>
        <end position="604"/>
    </location>
</feature>
<dbReference type="RefSeq" id="WP_142832979.1">
    <property type="nucleotide sequence ID" value="NZ_VFSV01000002.1"/>
</dbReference>
<dbReference type="SUPFAM" id="SSF47384">
    <property type="entry name" value="Homodimeric domain of signal transducing histidine kinase"/>
    <property type="match status" value="1"/>
</dbReference>
<dbReference type="Gene3D" id="1.10.287.130">
    <property type="match status" value="1"/>
</dbReference>
<reference evidence="7 8" key="1">
    <citation type="submission" date="2019-06" db="EMBL/GenBank/DDBJ databases">
        <title>Paenimaribius caenipelagi gen. nov., sp. nov., isolated from a tidal flat.</title>
        <authorList>
            <person name="Yoon J.-H."/>
        </authorList>
    </citation>
    <scope>NUCLEOTIDE SEQUENCE [LARGE SCALE GENOMIC DNA]</scope>
    <source>
        <strain evidence="7 8">JBTF-M29</strain>
    </source>
</reference>
<dbReference type="SMART" id="SM00448">
    <property type="entry name" value="REC"/>
    <property type="match status" value="1"/>
</dbReference>
<dbReference type="Proteomes" id="UP000318590">
    <property type="component" value="Unassembled WGS sequence"/>
</dbReference>
<dbReference type="Gene3D" id="3.30.565.10">
    <property type="entry name" value="Histidine kinase-like ATPase, C-terminal domain"/>
    <property type="match status" value="1"/>
</dbReference>
<dbReference type="PROSITE" id="PS50109">
    <property type="entry name" value="HIS_KIN"/>
    <property type="match status" value="1"/>
</dbReference>
<dbReference type="AlphaFoldDB" id="A0A547Q9X1"/>
<dbReference type="InterPro" id="IPR036890">
    <property type="entry name" value="HATPase_C_sf"/>
</dbReference>
<organism evidence="7 8">
    <name type="scientific">Palleronia caenipelagi</name>
    <dbReference type="NCBI Taxonomy" id="2489174"/>
    <lineage>
        <taxon>Bacteria</taxon>
        <taxon>Pseudomonadati</taxon>
        <taxon>Pseudomonadota</taxon>
        <taxon>Alphaproteobacteria</taxon>
        <taxon>Rhodobacterales</taxon>
        <taxon>Roseobacteraceae</taxon>
        <taxon>Palleronia</taxon>
    </lineage>
</organism>